<proteinExistence type="predicted"/>
<evidence type="ECO:0000313" key="2">
    <source>
        <dbReference type="Proteomes" id="UP000092445"/>
    </source>
</evidence>
<protein>
    <submittedName>
        <fullName evidence="1">Uncharacterized protein</fullName>
    </submittedName>
</protein>
<accession>A0A1B0ACH0</accession>
<reference evidence="1" key="2">
    <citation type="submission" date="2020-05" db="UniProtKB">
        <authorList>
            <consortium name="EnsemblMetazoa"/>
        </authorList>
    </citation>
    <scope>IDENTIFICATION</scope>
    <source>
        <strain evidence="1">IAEA</strain>
    </source>
</reference>
<name>A0A1B0ACH0_GLOPL</name>
<organism evidence="1 2">
    <name type="scientific">Glossina pallidipes</name>
    <name type="common">Tsetse fly</name>
    <dbReference type="NCBI Taxonomy" id="7398"/>
    <lineage>
        <taxon>Eukaryota</taxon>
        <taxon>Metazoa</taxon>
        <taxon>Ecdysozoa</taxon>
        <taxon>Arthropoda</taxon>
        <taxon>Hexapoda</taxon>
        <taxon>Insecta</taxon>
        <taxon>Pterygota</taxon>
        <taxon>Neoptera</taxon>
        <taxon>Endopterygota</taxon>
        <taxon>Diptera</taxon>
        <taxon>Brachycera</taxon>
        <taxon>Muscomorpha</taxon>
        <taxon>Hippoboscoidea</taxon>
        <taxon>Glossinidae</taxon>
        <taxon>Glossina</taxon>
    </lineage>
</organism>
<dbReference type="Proteomes" id="UP000092445">
    <property type="component" value="Unassembled WGS sequence"/>
</dbReference>
<evidence type="ECO:0000313" key="1">
    <source>
        <dbReference type="EnsemblMetazoa" id="GPAI041096-PA"/>
    </source>
</evidence>
<dbReference type="EnsemblMetazoa" id="GPAI041096-RA">
    <property type="protein sequence ID" value="GPAI041096-PA"/>
    <property type="gene ID" value="GPAI041096"/>
</dbReference>
<keyword evidence="2" id="KW-1185">Reference proteome</keyword>
<reference evidence="2" key="1">
    <citation type="submission" date="2014-03" db="EMBL/GenBank/DDBJ databases">
        <authorList>
            <person name="Aksoy S."/>
            <person name="Warren W."/>
            <person name="Wilson R.K."/>
        </authorList>
    </citation>
    <scope>NUCLEOTIDE SEQUENCE [LARGE SCALE GENOMIC DNA]</scope>
    <source>
        <strain evidence="2">IAEA</strain>
    </source>
</reference>
<dbReference type="AlphaFoldDB" id="A0A1B0ACH0"/>
<dbReference type="VEuPathDB" id="VectorBase:GPAI041096"/>
<sequence>MIAEISISVLVKNKQCDLDVSCALGTILIAILTPYDGIMRTHTFRIYVTRAVTMVEHLALSTLNWLTFLFPHVIPPNNRVDNISAFWRRRAQKSRAMKTLSIKAEMASVNRKQSNLTIGIVSWNIIGDKIVLTETLRNNIDNDLLDLVGSPCNNCCYEQCCL</sequence>